<dbReference type="PANTHER" id="PTHR30540:SF88">
    <property type="entry name" value="POTASSIUM TRANSPORTER 13-RELATED"/>
    <property type="match status" value="1"/>
</dbReference>
<dbReference type="InterPro" id="IPR053952">
    <property type="entry name" value="K_trans_C"/>
</dbReference>
<evidence type="ECO:0000259" key="12">
    <source>
        <dbReference type="Pfam" id="PF22776"/>
    </source>
</evidence>
<keyword evidence="5 10" id="KW-0812">Transmembrane</keyword>
<feature type="transmembrane region" description="Helical" evidence="10">
    <location>
        <begin position="374"/>
        <end position="394"/>
    </location>
</feature>
<organism evidence="13">
    <name type="scientific">Anthurium amnicola</name>
    <dbReference type="NCBI Taxonomy" id="1678845"/>
    <lineage>
        <taxon>Eukaryota</taxon>
        <taxon>Viridiplantae</taxon>
        <taxon>Streptophyta</taxon>
        <taxon>Embryophyta</taxon>
        <taxon>Tracheophyta</taxon>
        <taxon>Spermatophyta</taxon>
        <taxon>Magnoliopsida</taxon>
        <taxon>Liliopsida</taxon>
        <taxon>Araceae</taxon>
        <taxon>Pothoideae</taxon>
        <taxon>Potheae</taxon>
        <taxon>Anthurium</taxon>
    </lineage>
</organism>
<protein>
    <recommendedName>
        <fullName evidence="10">Potassium transporter</fullName>
    </recommendedName>
</protein>
<dbReference type="Pfam" id="PF02705">
    <property type="entry name" value="K_trans"/>
    <property type="match status" value="1"/>
</dbReference>
<keyword evidence="6 10" id="KW-0630">Potassium</keyword>
<evidence type="ECO:0000256" key="5">
    <source>
        <dbReference type="ARBA" id="ARBA00022692"/>
    </source>
</evidence>
<evidence type="ECO:0000256" key="6">
    <source>
        <dbReference type="ARBA" id="ARBA00022958"/>
    </source>
</evidence>
<dbReference type="GO" id="GO:0016020">
    <property type="term" value="C:membrane"/>
    <property type="evidence" value="ECO:0007669"/>
    <property type="project" value="UniProtKB-SubCell"/>
</dbReference>
<feature type="domain" description="K+ potassium transporter C-terminal" evidence="12">
    <location>
        <begin position="603"/>
        <end position="812"/>
    </location>
</feature>
<comment type="subcellular location">
    <subcellularLocation>
        <location evidence="1 10">Membrane</location>
        <topology evidence="1 10">Multi-pass membrane protein</topology>
    </subcellularLocation>
</comment>
<keyword evidence="3" id="KW-0813">Transport</keyword>
<feature type="transmembrane region" description="Helical" evidence="10">
    <location>
        <begin position="297"/>
        <end position="317"/>
    </location>
</feature>
<reference evidence="13" key="1">
    <citation type="submission" date="2015-07" db="EMBL/GenBank/DDBJ databases">
        <title>Transcriptome Assembly of Anthurium amnicola.</title>
        <authorList>
            <person name="Suzuki J."/>
        </authorList>
    </citation>
    <scope>NUCLEOTIDE SEQUENCE</scope>
</reference>
<evidence type="ECO:0000259" key="11">
    <source>
        <dbReference type="Pfam" id="PF02705"/>
    </source>
</evidence>
<accession>A0A1D1YUD9</accession>
<evidence type="ECO:0000256" key="2">
    <source>
        <dbReference type="ARBA" id="ARBA00008440"/>
    </source>
</evidence>
<feature type="transmembrane region" description="Helical" evidence="10">
    <location>
        <begin position="414"/>
        <end position="441"/>
    </location>
</feature>
<dbReference type="GO" id="GO:0015079">
    <property type="term" value="F:potassium ion transmembrane transporter activity"/>
    <property type="evidence" value="ECO:0007669"/>
    <property type="project" value="UniProtKB-UniRule"/>
</dbReference>
<feature type="transmembrane region" description="Helical" evidence="10">
    <location>
        <begin position="266"/>
        <end position="285"/>
    </location>
</feature>
<keyword evidence="7 10" id="KW-1133">Transmembrane helix</keyword>
<dbReference type="AlphaFoldDB" id="A0A1D1YUD9"/>
<keyword evidence="8 10" id="KW-0406">Ion transport</keyword>
<feature type="transmembrane region" description="Helical" evidence="10">
    <location>
        <begin position="462"/>
        <end position="484"/>
    </location>
</feature>
<keyword evidence="4 10" id="KW-0633">Potassium transport</keyword>
<sequence length="813" mass="90407">RERERERTQERAFNPGGCRLPYALLPHPVSDNGRIRGQGAVLLPGNAEEHPATGRRKWVSLGMVVSGLHGFRGGGMDVESGGRESRSSGWLRAYGTTMLLAYQSFGVVYSDLSVSPIYVFKSTFSGRLSLHEEDDEIFGVLSMVFWTLTLIPLCKYIIFVLEADDDGEGGTFALYSLMCRHSKMGLLDTSHAAHEHLSTMKSEDPRGETKTSLLIKEFFEKHRSSRIVLLLVVLMGTGMMVGDGVLTPTMSVLSAVSGVKVKFPGLHEDCTLLIACIILMCLFALQHYGTHRVGFLFAPIMIAWLACISAIGIYNTIHWNPSVLRALSPYYIYKFFKKTGKDGWRSLGGVVLCITGAEAMFADLGHFSKLSIRVAFMGIVYPCLVLAYMGEAAYLSKHKEDLQRSFYKAIPEPIFWPVFIIATLATAVGCQAIISATFSIISQCRAFRCFPRVKIIHTSNQIHGQIYIPEVNWVLMMLCLSVAIGFKDTDMIGNAYGLAVITVMFITTCLMFLIITTVWKRSVLSALSFVIVFGSLEVLYFSSCLVKVPHGGWLPLVLAFLIMFIMSIWHYGTAKKEAFELQNKVCLERILSFGPSLGLTRVPGIGLVYSNMVAGVPPMFAHFVTNFPAFHRILIFVSVKSLTVPKVPIEERFLVGRIGPPEYRLFRCIVRYGYKDNQRDTYDFENHLIMKVAEFLQQESDGSLHGEMLVVGGPSDPVIDALGGPKGVGRRKKVTFKGVGVREEVKELVEARESGIAYMMGQTCVFAHKSAPLIKKFAIDVVYGFLRRNCRRPAVELGIPHASLIEVGMVYRV</sequence>
<evidence type="ECO:0000256" key="10">
    <source>
        <dbReference type="RuleBase" id="RU321113"/>
    </source>
</evidence>
<feature type="transmembrane region" description="Helical" evidence="10">
    <location>
        <begin position="227"/>
        <end position="246"/>
    </location>
</feature>
<keyword evidence="9 10" id="KW-0472">Membrane</keyword>
<evidence type="ECO:0000313" key="13">
    <source>
        <dbReference type="EMBL" id="JAT58245.1"/>
    </source>
</evidence>
<comment type="caution">
    <text evidence="10">Lacks conserved residue(s) required for the propagation of feature annotation.</text>
</comment>
<gene>
    <name evidence="13" type="primary">HAK13_1</name>
    <name evidence="13" type="ORF">g.51318</name>
</gene>
<name>A0A1D1YUD9_9ARAE</name>
<dbReference type="NCBIfam" id="TIGR00794">
    <property type="entry name" value="kup"/>
    <property type="match status" value="1"/>
</dbReference>
<dbReference type="InterPro" id="IPR053951">
    <property type="entry name" value="K_trans_N"/>
</dbReference>
<feature type="transmembrane region" description="Helical" evidence="10">
    <location>
        <begin position="343"/>
        <end position="362"/>
    </location>
</feature>
<dbReference type="EMBL" id="GDJX01009691">
    <property type="protein sequence ID" value="JAT58245.1"/>
    <property type="molecule type" value="Transcribed_RNA"/>
</dbReference>
<evidence type="ECO:0000256" key="7">
    <source>
        <dbReference type="ARBA" id="ARBA00022989"/>
    </source>
</evidence>
<evidence type="ECO:0000256" key="3">
    <source>
        <dbReference type="ARBA" id="ARBA00022448"/>
    </source>
</evidence>
<proteinExistence type="inferred from homology"/>
<dbReference type="PANTHER" id="PTHR30540">
    <property type="entry name" value="OSMOTIC STRESS POTASSIUM TRANSPORTER"/>
    <property type="match status" value="1"/>
</dbReference>
<dbReference type="Pfam" id="PF22776">
    <property type="entry name" value="K_trans_C"/>
    <property type="match status" value="1"/>
</dbReference>
<comment type="function">
    <text evidence="10">Potassium transporter.</text>
</comment>
<evidence type="ECO:0000256" key="8">
    <source>
        <dbReference type="ARBA" id="ARBA00023065"/>
    </source>
</evidence>
<feature type="transmembrane region" description="Helical" evidence="10">
    <location>
        <begin position="553"/>
        <end position="572"/>
    </location>
</feature>
<dbReference type="InterPro" id="IPR003855">
    <property type="entry name" value="K+_transporter"/>
</dbReference>
<evidence type="ECO:0000256" key="4">
    <source>
        <dbReference type="ARBA" id="ARBA00022538"/>
    </source>
</evidence>
<feature type="transmembrane region" description="Helical" evidence="10">
    <location>
        <begin position="522"/>
        <end position="541"/>
    </location>
</feature>
<evidence type="ECO:0000256" key="1">
    <source>
        <dbReference type="ARBA" id="ARBA00004141"/>
    </source>
</evidence>
<feature type="domain" description="K+ potassium transporter integral membrane" evidence="11">
    <location>
        <begin position="100"/>
        <end position="591"/>
    </location>
</feature>
<feature type="non-terminal residue" evidence="13">
    <location>
        <position position="1"/>
    </location>
</feature>
<evidence type="ECO:0000256" key="9">
    <source>
        <dbReference type="ARBA" id="ARBA00023136"/>
    </source>
</evidence>
<feature type="transmembrane region" description="Helical" evidence="10">
    <location>
        <begin position="496"/>
        <end position="515"/>
    </location>
</feature>
<comment type="similarity">
    <text evidence="2 10">Belongs to the HAK/KUP transporter (TC 2.A.72.3) family.</text>
</comment>